<dbReference type="GO" id="GO:0032259">
    <property type="term" value="P:methylation"/>
    <property type="evidence" value="ECO:0007669"/>
    <property type="project" value="UniProtKB-KW"/>
</dbReference>
<dbReference type="Proteomes" id="UP000316562">
    <property type="component" value="Unassembled WGS sequence"/>
</dbReference>
<accession>A0A519BFQ2</accession>
<dbReference type="EMBL" id="SGBC01000003">
    <property type="protein sequence ID" value="RZD16101.1"/>
    <property type="molecule type" value="Genomic_DNA"/>
</dbReference>
<dbReference type="CDD" id="cd02440">
    <property type="entry name" value="AdoMet_MTases"/>
    <property type="match status" value="1"/>
</dbReference>
<feature type="domain" description="Methyltransferase type 11" evidence="1">
    <location>
        <begin position="49"/>
        <end position="155"/>
    </location>
</feature>
<dbReference type="GO" id="GO:0008757">
    <property type="term" value="F:S-adenosylmethionine-dependent methyltransferase activity"/>
    <property type="evidence" value="ECO:0007669"/>
    <property type="project" value="InterPro"/>
</dbReference>
<dbReference type="AlphaFoldDB" id="A0A519BFQ2"/>
<dbReference type="Gene3D" id="3.40.50.150">
    <property type="entry name" value="Vaccinia Virus protein VP39"/>
    <property type="match status" value="1"/>
</dbReference>
<keyword evidence="2" id="KW-0489">Methyltransferase</keyword>
<evidence type="ECO:0000313" key="3">
    <source>
        <dbReference type="Proteomes" id="UP000316562"/>
    </source>
</evidence>
<reference evidence="2 3" key="1">
    <citation type="journal article" date="2019" name="ISME J.">
        <title>Insights into ecological role of a new deltaproteobacterial order Candidatus Acidulodesulfobacterales by metagenomics and metatranscriptomics.</title>
        <authorList>
            <person name="Tan S."/>
            <person name="Liu J."/>
            <person name="Fang Y."/>
            <person name="Hedlund B.P."/>
            <person name="Lian Z.H."/>
            <person name="Huang L.Y."/>
            <person name="Li J.T."/>
            <person name="Huang L.N."/>
            <person name="Li W.J."/>
            <person name="Jiang H.C."/>
            <person name="Dong H.L."/>
            <person name="Shu W.S."/>
        </authorList>
    </citation>
    <scope>NUCLEOTIDE SEQUENCE [LARGE SCALE GENOMIC DNA]</scope>
    <source>
        <strain evidence="2">AP2</strain>
    </source>
</reference>
<dbReference type="InterPro" id="IPR013216">
    <property type="entry name" value="Methyltransf_11"/>
</dbReference>
<comment type="caution">
    <text evidence="2">The sequence shown here is derived from an EMBL/GenBank/DDBJ whole genome shotgun (WGS) entry which is preliminary data.</text>
</comment>
<dbReference type="InterPro" id="IPR029063">
    <property type="entry name" value="SAM-dependent_MTases_sf"/>
</dbReference>
<dbReference type="SUPFAM" id="SSF53335">
    <property type="entry name" value="S-adenosyl-L-methionine-dependent methyltransferases"/>
    <property type="match status" value="1"/>
</dbReference>
<protein>
    <submittedName>
        <fullName evidence="2">Class I SAM-dependent methyltransferase</fullName>
    </submittedName>
</protein>
<name>A0A519BFQ2_ACIG2</name>
<gene>
    <name evidence="2" type="ORF">EVJ46_07895</name>
</gene>
<sequence length="209" mass="23518">MHKFNPAHHQRLTSKDRYELMPPQIAIDEIKKVVEILSNSGQNEVKIADIGCGSGFFTIPLIKTIADIENIDVKVYALDISEEMLSCIKENIENANFSKNQKSCAILTKCEESNITLEDASMDIILTSNVFHEIEHRLDYLSEIKRVLKPGGNLFLIDWDKEDKILKMGPPVEERLSSAESVELLSAAGFTDITELPLYSSSFTIKSKK</sequence>
<proteinExistence type="predicted"/>
<organism evidence="2 3">
    <name type="scientific">Acididesulfobacter guangdongensis</name>
    <dbReference type="NCBI Taxonomy" id="2597225"/>
    <lineage>
        <taxon>Bacteria</taxon>
        <taxon>Deltaproteobacteria</taxon>
        <taxon>Candidatus Acidulodesulfobacterales</taxon>
        <taxon>Candidatus Acididesulfobacter</taxon>
    </lineage>
</organism>
<evidence type="ECO:0000313" key="2">
    <source>
        <dbReference type="EMBL" id="RZD16101.1"/>
    </source>
</evidence>
<dbReference type="Pfam" id="PF08241">
    <property type="entry name" value="Methyltransf_11"/>
    <property type="match status" value="1"/>
</dbReference>
<dbReference type="PANTHER" id="PTHR43591:SF24">
    <property type="entry name" value="2-METHOXY-6-POLYPRENYL-1,4-BENZOQUINOL METHYLASE, MITOCHONDRIAL"/>
    <property type="match status" value="1"/>
</dbReference>
<dbReference type="PANTHER" id="PTHR43591">
    <property type="entry name" value="METHYLTRANSFERASE"/>
    <property type="match status" value="1"/>
</dbReference>
<evidence type="ECO:0000259" key="1">
    <source>
        <dbReference type="Pfam" id="PF08241"/>
    </source>
</evidence>
<keyword evidence="2" id="KW-0808">Transferase</keyword>